<dbReference type="InterPro" id="IPR003594">
    <property type="entry name" value="HATPase_dom"/>
</dbReference>
<reference evidence="10 11" key="3">
    <citation type="submission" date="2020-08" db="EMBL/GenBank/DDBJ databases">
        <title>Genomic Encyclopedia of Type Strains, Phase IV (KMG-IV): sequencing the most valuable type-strain genomes for metagenomic binning, comparative biology and taxonomic classification.</title>
        <authorList>
            <person name="Goeker M."/>
        </authorList>
    </citation>
    <scope>NUCLEOTIDE SEQUENCE [LARGE SCALE GENOMIC DNA]</scope>
    <source>
        <strain evidence="10 11">DSM 27521</strain>
    </source>
</reference>
<dbReference type="SMART" id="SM00387">
    <property type="entry name" value="HATPase_c"/>
    <property type="match status" value="1"/>
</dbReference>
<dbReference type="InterPro" id="IPR000014">
    <property type="entry name" value="PAS"/>
</dbReference>
<dbReference type="InterPro" id="IPR000700">
    <property type="entry name" value="PAS-assoc_C"/>
</dbReference>
<dbReference type="InterPro" id="IPR052162">
    <property type="entry name" value="Sensor_kinase/Photoreceptor"/>
</dbReference>
<dbReference type="FunFam" id="3.30.450.20:FF:000099">
    <property type="entry name" value="Sensory box sensor histidine kinase"/>
    <property type="match status" value="1"/>
</dbReference>
<dbReference type="SMART" id="SM00086">
    <property type="entry name" value="PAC"/>
    <property type="match status" value="1"/>
</dbReference>
<dbReference type="PROSITE" id="PS50112">
    <property type="entry name" value="PAS"/>
    <property type="match status" value="1"/>
</dbReference>
<keyword evidence="12" id="KW-1185">Reference proteome</keyword>
<evidence type="ECO:0000313" key="9">
    <source>
        <dbReference type="EMBL" id="GHF54582.1"/>
    </source>
</evidence>
<comment type="catalytic activity">
    <reaction evidence="1">
        <text>ATP + protein L-histidine = ADP + protein N-phospho-L-histidine.</text>
        <dbReference type="EC" id="2.7.13.3"/>
    </reaction>
</comment>
<evidence type="ECO:0000256" key="1">
    <source>
        <dbReference type="ARBA" id="ARBA00000085"/>
    </source>
</evidence>
<evidence type="ECO:0000256" key="5">
    <source>
        <dbReference type="ARBA" id="ARBA00022777"/>
    </source>
</evidence>
<dbReference type="NCBIfam" id="TIGR00229">
    <property type="entry name" value="sensory_box"/>
    <property type="match status" value="1"/>
</dbReference>
<reference evidence="9" key="4">
    <citation type="submission" date="2024-05" db="EMBL/GenBank/DDBJ databases">
        <authorList>
            <person name="Sun Q."/>
            <person name="Zhou Y."/>
        </authorList>
    </citation>
    <scope>NUCLEOTIDE SEQUENCE</scope>
    <source>
        <strain evidence="9">CGMCC 1.18437</strain>
    </source>
</reference>
<dbReference type="InterPro" id="IPR035965">
    <property type="entry name" value="PAS-like_dom_sf"/>
</dbReference>
<dbReference type="AlphaFoldDB" id="A0A7W8KHY8"/>
<dbReference type="InterPro" id="IPR003018">
    <property type="entry name" value="GAF"/>
</dbReference>
<dbReference type="SMART" id="SM00091">
    <property type="entry name" value="PAS"/>
    <property type="match status" value="1"/>
</dbReference>
<name>A0A7W8KHY8_9DEIO</name>
<protein>
    <recommendedName>
        <fullName evidence="2">histidine kinase</fullName>
        <ecNumber evidence="2">2.7.13.3</ecNumber>
    </recommendedName>
</protein>
<dbReference type="Gene3D" id="3.30.565.10">
    <property type="entry name" value="Histidine kinase-like ATPase, C-terminal domain"/>
    <property type="match status" value="1"/>
</dbReference>
<evidence type="ECO:0000313" key="12">
    <source>
        <dbReference type="Proteomes" id="UP000619376"/>
    </source>
</evidence>
<dbReference type="Gene3D" id="3.30.450.40">
    <property type="match status" value="2"/>
</dbReference>
<keyword evidence="4" id="KW-0808">Transferase</keyword>
<dbReference type="Proteomes" id="UP000619376">
    <property type="component" value="Unassembled WGS sequence"/>
</dbReference>
<dbReference type="InterPro" id="IPR005467">
    <property type="entry name" value="His_kinase_dom"/>
</dbReference>
<dbReference type="Proteomes" id="UP000539473">
    <property type="component" value="Unassembled WGS sequence"/>
</dbReference>
<evidence type="ECO:0000313" key="10">
    <source>
        <dbReference type="EMBL" id="MBB5378118.1"/>
    </source>
</evidence>
<dbReference type="InterPro" id="IPR029016">
    <property type="entry name" value="GAF-like_dom_sf"/>
</dbReference>
<dbReference type="Pfam" id="PF08447">
    <property type="entry name" value="PAS_3"/>
    <property type="match status" value="1"/>
</dbReference>
<accession>A0A7W8KHY8</accession>
<dbReference type="InterPro" id="IPR036890">
    <property type="entry name" value="HATPase_C_sf"/>
</dbReference>
<dbReference type="SUPFAM" id="SSF55874">
    <property type="entry name" value="ATPase domain of HSP90 chaperone/DNA topoisomerase II/histidine kinase"/>
    <property type="match status" value="1"/>
</dbReference>
<dbReference type="PROSITE" id="PS50113">
    <property type="entry name" value="PAC"/>
    <property type="match status" value="1"/>
</dbReference>
<dbReference type="EMBL" id="BNAJ01000009">
    <property type="protein sequence ID" value="GHF54582.1"/>
    <property type="molecule type" value="Genomic_DNA"/>
</dbReference>
<dbReference type="RefSeq" id="WP_184114274.1">
    <property type="nucleotide sequence ID" value="NZ_BNAJ01000009.1"/>
</dbReference>
<dbReference type="Pfam" id="PF01590">
    <property type="entry name" value="GAF"/>
    <property type="match status" value="2"/>
</dbReference>
<dbReference type="SUPFAM" id="SSF55785">
    <property type="entry name" value="PYP-like sensor domain (PAS domain)"/>
    <property type="match status" value="1"/>
</dbReference>
<reference evidence="12" key="2">
    <citation type="journal article" date="2019" name="Int. J. Syst. Evol. Microbiol.">
        <title>The Global Catalogue of Microorganisms (GCM) 10K type strain sequencing project: providing services to taxonomists for standard genome sequencing and annotation.</title>
        <authorList>
            <consortium name="The Broad Institute Genomics Platform"/>
            <consortium name="The Broad Institute Genome Sequencing Center for Infectious Disease"/>
            <person name="Wu L."/>
            <person name="Ma J."/>
        </authorList>
    </citation>
    <scope>NUCLEOTIDE SEQUENCE [LARGE SCALE GENOMIC DNA]</scope>
    <source>
        <strain evidence="12">CGMCC 1.18437</strain>
    </source>
</reference>
<organism evidence="10 11">
    <name type="scientific">Deinococcus metalli</name>
    <dbReference type="NCBI Taxonomy" id="1141878"/>
    <lineage>
        <taxon>Bacteria</taxon>
        <taxon>Thermotogati</taxon>
        <taxon>Deinococcota</taxon>
        <taxon>Deinococci</taxon>
        <taxon>Deinococcales</taxon>
        <taxon>Deinococcaceae</taxon>
        <taxon>Deinococcus</taxon>
    </lineage>
</organism>
<comment type="caution">
    <text evidence="10">The sequence shown here is derived from an EMBL/GenBank/DDBJ whole genome shotgun (WGS) entry which is preliminary data.</text>
</comment>
<evidence type="ECO:0000259" key="6">
    <source>
        <dbReference type="PROSITE" id="PS50109"/>
    </source>
</evidence>
<evidence type="ECO:0000313" key="11">
    <source>
        <dbReference type="Proteomes" id="UP000539473"/>
    </source>
</evidence>
<sequence>MTDRAQEEGQQMFLLRLSDALRERSDPRAAMQAACRLLGEALGADRVNYAEVEGDDYDVAQEYRRSDLTSMAGHYPIASFRPAERAAFEAGHTVAVVDIEAEPDLPAEQAAAYSALGVRSFVSVPLVTAQGLVAVLSVIRSCPGGWSPAEIALIEETAERTWAAVEWARAEVRRRHAEELNAFLVRFTEEVHALTDPWAVAERACQLIADQLGVERCYWAEVDWGTREYVIGASVHLPGVPVIEGRFPVGAWEPFTSLHLAGRPVVVDDAQADERIPAEVKASYAQIAVGADLAVPVVTGGTLRCTLAANQRLARHWTEAEVALVQGLAGRCWSEVERARAEAAVRASRAQFQAVANLVPDLLWESRPDGFTTWYNRRWLDYTGQTFEEATGWGWTDALHPEDLDDSARHYREAMQAGQFLRQEHRIRRHDGEYRWFVVQTFPLRDDRGEVVRVYGAATDIHHLRERSSVLEARVEERTRRLSDLNAELGNLIIRTAHNLEEPARTLGHLLDPGRPVDPHALDGLSPYDPTTLAAEVSRLRGIAQDLRQLSRLETHALSRDLLPLGEVVATIQAKVAATPRGQQMHWFIDPLPIVRGDRTLLTQALDVLMTFTLSETRGARHVVVSSREVEGEVQVTVEDDGIGLSGEEAATLFDLAVRTDQAVPVMEGSGLIQVRRILARHGGWAWAEAQRSSGKVVLAFPRDTAVTELEGLFRQDKPGQ</sequence>
<dbReference type="InterPro" id="IPR013655">
    <property type="entry name" value="PAS_fold_3"/>
</dbReference>
<evidence type="ECO:0000256" key="2">
    <source>
        <dbReference type="ARBA" id="ARBA00012438"/>
    </source>
</evidence>
<evidence type="ECO:0000256" key="3">
    <source>
        <dbReference type="ARBA" id="ARBA00022553"/>
    </source>
</evidence>
<dbReference type="SUPFAM" id="SSF55781">
    <property type="entry name" value="GAF domain-like"/>
    <property type="match status" value="2"/>
</dbReference>
<dbReference type="InterPro" id="IPR001610">
    <property type="entry name" value="PAC"/>
</dbReference>
<dbReference type="PROSITE" id="PS50109">
    <property type="entry name" value="HIS_KIN"/>
    <property type="match status" value="1"/>
</dbReference>
<dbReference type="GO" id="GO:0004673">
    <property type="term" value="F:protein histidine kinase activity"/>
    <property type="evidence" value="ECO:0007669"/>
    <property type="project" value="UniProtKB-EC"/>
</dbReference>
<evidence type="ECO:0000259" key="7">
    <source>
        <dbReference type="PROSITE" id="PS50112"/>
    </source>
</evidence>
<feature type="domain" description="PAC" evidence="8">
    <location>
        <begin position="421"/>
        <end position="473"/>
    </location>
</feature>
<dbReference type="EMBL" id="JACHFK010000010">
    <property type="protein sequence ID" value="MBB5378118.1"/>
    <property type="molecule type" value="Genomic_DNA"/>
</dbReference>
<gene>
    <name evidence="9" type="ORF">GCM10017781_33630</name>
    <name evidence="10" type="ORF">HNQ07_003619</name>
</gene>
<feature type="domain" description="PAS" evidence="7">
    <location>
        <begin position="348"/>
        <end position="418"/>
    </location>
</feature>
<dbReference type="Pfam" id="PF02518">
    <property type="entry name" value="HATPase_c"/>
    <property type="match status" value="1"/>
</dbReference>
<keyword evidence="3" id="KW-0597">Phosphoprotein</keyword>
<keyword evidence="5" id="KW-0418">Kinase</keyword>
<evidence type="ECO:0000256" key="4">
    <source>
        <dbReference type="ARBA" id="ARBA00022679"/>
    </source>
</evidence>
<feature type="domain" description="Histidine kinase" evidence="6">
    <location>
        <begin position="495"/>
        <end position="705"/>
    </location>
</feature>
<evidence type="ECO:0000259" key="8">
    <source>
        <dbReference type="PROSITE" id="PS50113"/>
    </source>
</evidence>
<dbReference type="PANTHER" id="PTHR43304:SF1">
    <property type="entry name" value="PAC DOMAIN-CONTAINING PROTEIN"/>
    <property type="match status" value="1"/>
</dbReference>
<dbReference type="CDD" id="cd00130">
    <property type="entry name" value="PAS"/>
    <property type="match status" value="1"/>
</dbReference>
<reference evidence="9" key="1">
    <citation type="journal article" date="2014" name="Int. J. Syst. Evol. Microbiol.">
        <title>Complete genome of a new Firmicutes species belonging to the dominant human colonic microbiota ('Ruminococcus bicirculans') reveals two chromosomes and a selective capacity to utilize plant glucans.</title>
        <authorList>
            <consortium name="NISC Comparative Sequencing Program"/>
            <person name="Wegmann U."/>
            <person name="Louis P."/>
            <person name="Goesmann A."/>
            <person name="Henrissat B."/>
            <person name="Duncan S.H."/>
            <person name="Flint H.J."/>
        </authorList>
    </citation>
    <scope>NUCLEOTIDE SEQUENCE</scope>
    <source>
        <strain evidence="9">CGMCC 1.18437</strain>
    </source>
</reference>
<dbReference type="Gene3D" id="3.30.450.20">
    <property type="entry name" value="PAS domain"/>
    <property type="match status" value="1"/>
</dbReference>
<dbReference type="SMART" id="SM00065">
    <property type="entry name" value="GAF"/>
    <property type="match status" value="2"/>
</dbReference>
<dbReference type="PANTHER" id="PTHR43304">
    <property type="entry name" value="PHYTOCHROME-LIKE PROTEIN CPH1"/>
    <property type="match status" value="1"/>
</dbReference>
<proteinExistence type="predicted"/>
<dbReference type="EC" id="2.7.13.3" evidence="2"/>